<accession>A0A9P7U0P1</accession>
<sequence>MLVVPCATAKFVESVNAHSRALLSRPRWTNDNGDKWLHCSIVHPPSCAELYECVRVRLVSLEERLQGDCRARFAVRRHATKDEAPQSFTLEQGIQIHGRAAYRRVRDTQTRRKGICAWLDRSAAANWRFMLASQALTRGRPPPWTVVSAQDWPSDVERIIGP</sequence>
<name>A0A9P7U0P1_9HYPO</name>
<dbReference type="AlphaFoldDB" id="A0A9P7U0P1"/>
<organism evidence="1 2">
    <name type="scientific">Claviceps aff. purpurea</name>
    <dbReference type="NCBI Taxonomy" id="1967640"/>
    <lineage>
        <taxon>Eukaryota</taxon>
        <taxon>Fungi</taxon>
        <taxon>Dikarya</taxon>
        <taxon>Ascomycota</taxon>
        <taxon>Pezizomycotina</taxon>
        <taxon>Sordariomycetes</taxon>
        <taxon>Hypocreomycetidae</taxon>
        <taxon>Hypocreales</taxon>
        <taxon>Clavicipitaceae</taxon>
        <taxon>Claviceps</taxon>
    </lineage>
</organism>
<evidence type="ECO:0000313" key="1">
    <source>
        <dbReference type="EMBL" id="KAG6293219.1"/>
    </source>
</evidence>
<keyword evidence="2" id="KW-1185">Reference proteome</keyword>
<evidence type="ECO:0000313" key="2">
    <source>
        <dbReference type="Proteomes" id="UP000707071"/>
    </source>
</evidence>
<comment type="caution">
    <text evidence="1">The sequence shown here is derived from an EMBL/GenBank/DDBJ whole genome shotgun (WGS) entry which is preliminary data.</text>
</comment>
<protein>
    <submittedName>
        <fullName evidence="1">Uncharacterized protein</fullName>
    </submittedName>
</protein>
<proteinExistence type="predicted"/>
<dbReference type="EMBL" id="SRRH01000251">
    <property type="protein sequence ID" value="KAG6293219.1"/>
    <property type="molecule type" value="Genomic_DNA"/>
</dbReference>
<gene>
    <name evidence="1" type="ORF">E4U09_003094</name>
</gene>
<reference evidence="1 2" key="1">
    <citation type="journal article" date="2020" name="bioRxiv">
        <title>Whole genome comparisons of ergot fungi reveals the divergence and evolution of species within the genus Claviceps are the result of varying mechanisms driving genome evolution and host range expansion.</title>
        <authorList>
            <person name="Wyka S.A."/>
            <person name="Mondo S.J."/>
            <person name="Liu M."/>
            <person name="Dettman J."/>
            <person name="Nalam V."/>
            <person name="Broders K.D."/>
        </authorList>
    </citation>
    <scope>NUCLEOTIDE SEQUENCE [LARGE SCALE GENOMIC DNA]</scope>
    <source>
        <strain evidence="1 2">Clav52</strain>
    </source>
</reference>
<dbReference type="Proteomes" id="UP000707071">
    <property type="component" value="Unassembled WGS sequence"/>
</dbReference>